<dbReference type="GO" id="GO:0016846">
    <property type="term" value="F:carbon-sulfur lyase activity"/>
    <property type="evidence" value="ECO:0007669"/>
    <property type="project" value="InterPro"/>
</dbReference>
<dbReference type="OrthoDB" id="9807246at2"/>
<name>A0A1T4LLI5_9HYPH</name>
<evidence type="ECO:0000256" key="4">
    <source>
        <dbReference type="ARBA" id="ARBA00023239"/>
    </source>
</evidence>
<dbReference type="EMBL" id="FUXL01000001">
    <property type="protein sequence ID" value="SJZ55511.1"/>
    <property type="molecule type" value="Genomic_DNA"/>
</dbReference>
<evidence type="ECO:0000313" key="7">
    <source>
        <dbReference type="Proteomes" id="UP000190135"/>
    </source>
</evidence>
<organism evidence="6 7">
    <name type="scientific">Consotaella salsifontis</name>
    <dbReference type="NCBI Taxonomy" id="1365950"/>
    <lineage>
        <taxon>Bacteria</taxon>
        <taxon>Pseudomonadati</taxon>
        <taxon>Pseudomonadota</taxon>
        <taxon>Alphaproteobacteria</taxon>
        <taxon>Hyphomicrobiales</taxon>
        <taxon>Aurantimonadaceae</taxon>
        <taxon>Consotaella</taxon>
    </lineage>
</organism>
<dbReference type="InterPro" id="IPR011057">
    <property type="entry name" value="Mss4-like_sf"/>
</dbReference>
<dbReference type="PANTHER" id="PTHR33337:SF40">
    <property type="entry name" value="CENP-V_GFA DOMAIN-CONTAINING PROTEIN-RELATED"/>
    <property type="match status" value="1"/>
</dbReference>
<gene>
    <name evidence="6" type="ORF">SAMN05428963_101270</name>
</gene>
<dbReference type="STRING" id="1365950.SAMN05428963_101270"/>
<dbReference type="Proteomes" id="UP000190135">
    <property type="component" value="Unassembled WGS sequence"/>
</dbReference>
<dbReference type="PROSITE" id="PS51891">
    <property type="entry name" value="CENP_V_GFA"/>
    <property type="match status" value="1"/>
</dbReference>
<dbReference type="GO" id="GO:0046872">
    <property type="term" value="F:metal ion binding"/>
    <property type="evidence" value="ECO:0007669"/>
    <property type="project" value="UniProtKB-KW"/>
</dbReference>
<evidence type="ECO:0000256" key="1">
    <source>
        <dbReference type="ARBA" id="ARBA00005495"/>
    </source>
</evidence>
<keyword evidence="7" id="KW-1185">Reference proteome</keyword>
<keyword evidence="3" id="KW-0862">Zinc</keyword>
<protein>
    <submittedName>
        <fullName evidence="6">Uncharacterized conserved protein</fullName>
    </submittedName>
</protein>
<evidence type="ECO:0000259" key="5">
    <source>
        <dbReference type="PROSITE" id="PS51891"/>
    </source>
</evidence>
<evidence type="ECO:0000313" key="6">
    <source>
        <dbReference type="EMBL" id="SJZ55511.1"/>
    </source>
</evidence>
<dbReference type="Pfam" id="PF04828">
    <property type="entry name" value="GFA"/>
    <property type="match status" value="1"/>
</dbReference>
<accession>A0A1T4LLI5</accession>
<keyword evidence="4" id="KW-0456">Lyase</keyword>
<evidence type="ECO:0000256" key="3">
    <source>
        <dbReference type="ARBA" id="ARBA00022833"/>
    </source>
</evidence>
<reference evidence="6 7" key="1">
    <citation type="submission" date="2017-02" db="EMBL/GenBank/DDBJ databases">
        <authorList>
            <person name="Peterson S.W."/>
        </authorList>
    </citation>
    <scope>NUCLEOTIDE SEQUENCE [LARGE SCALE GENOMIC DNA]</scope>
    <source>
        <strain evidence="6 7">USBA 369</strain>
    </source>
</reference>
<dbReference type="PANTHER" id="PTHR33337">
    <property type="entry name" value="GFA DOMAIN-CONTAINING PROTEIN"/>
    <property type="match status" value="1"/>
</dbReference>
<feature type="domain" description="CENP-V/GFA" evidence="5">
    <location>
        <begin position="6"/>
        <end position="118"/>
    </location>
</feature>
<dbReference type="RefSeq" id="WP_078706566.1">
    <property type="nucleotide sequence ID" value="NZ_FUXL01000001.1"/>
</dbReference>
<proteinExistence type="inferred from homology"/>
<dbReference type="SUPFAM" id="SSF51316">
    <property type="entry name" value="Mss4-like"/>
    <property type="match status" value="1"/>
</dbReference>
<dbReference type="Gene3D" id="3.90.1590.10">
    <property type="entry name" value="glutathione-dependent formaldehyde- activating enzyme (gfa)"/>
    <property type="match status" value="1"/>
</dbReference>
<sequence>MTARKVTGKCLCGAVRFEAVVEKLEVGACHCGICRRWAGGPFMAVGASAAVLSGIDDLGIFQSSEWGERGFCRECGSSLFWRSRDESHYALSVNALQDASDATFSTEIFIDSKPAWYDFANDTKKMTGAEVFAAFAPAQEVPHG</sequence>
<dbReference type="InterPro" id="IPR006913">
    <property type="entry name" value="CENP-V/GFA"/>
</dbReference>
<comment type="similarity">
    <text evidence="1">Belongs to the Gfa family.</text>
</comment>
<evidence type="ECO:0000256" key="2">
    <source>
        <dbReference type="ARBA" id="ARBA00022723"/>
    </source>
</evidence>
<dbReference type="AlphaFoldDB" id="A0A1T4LLI5"/>
<keyword evidence="2" id="KW-0479">Metal-binding</keyword>